<dbReference type="AlphaFoldDB" id="A0A381ZAI3"/>
<dbReference type="GO" id="GO:0016705">
    <property type="term" value="F:oxidoreductase activity, acting on paired donors, with incorporation or reduction of molecular oxygen"/>
    <property type="evidence" value="ECO:0007669"/>
    <property type="project" value="InterPro"/>
</dbReference>
<proteinExistence type="predicted"/>
<reference evidence="2" key="1">
    <citation type="submission" date="2018-05" db="EMBL/GenBank/DDBJ databases">
        <authorList>
            <person name="Lanie J.A."/>
            <person name="Ng W.-L."/>
            <person name="Kazmierczak K.M."/>
            <person name="Andrzejewski T.M."/>
            <person name="Davidsen T.M."/>
            <person name="Wayne K.J."/>
            <person name="Tettelin H."/>
            <person name="Glass J.I."/>
            <person name="Rusch D."/>
            <person name="Podicherti R."/>
            <person name="Tsui H.-C.T."/>
            <person name="Winkler M.E."/>
        </authorList>
    </citation>
    <scope>NUCLEOTIDE SEQUENCE</scope>
</reference>
<dbReference type="PANTHER" id="PTHR30137">
    <property type="entry name" value="LUCIFERASE-LIKE MONOOXYGENASE"/>
    <property type="match status" value="1"/>
</dbReference>
<organism evidence="2">
    <name type="scientific">marine metagenome</name>
    <dbReference type="NCBI Taxonomy" id="408172"/>
    <lineage>
        <taxon>unclassified sequences</taxon>
        <taxon>metagenomes</taxon>
        <taxon>ecological metagenomes</taxon>
    </lineage>
</organism>
<dbReference type="Gene3D" id="3.20.20.30">
    <property type="entry name" value="Luciferase-like domain"/>
    <property type="match status" value="1"/>
</dbReference>
<evidence type="ECO:0000313" key="2">
    <source>
        <dbReference type="EMBL" id="SVA85783.1"/>
    </source>
</evidence>
<dbReference type="Pfam" id="PF00296">
    <property type="entry name" value="Bac_luciferase"/>
    <property type="match status" value="1"/>
</dbReference>
<dbReference type="InterPro" id="IPR050766">
    <property type="entry name" value="Bact_Lucif_Oxidored"/>
</dbReference>
<dbReference type="PANTHER" id="PTHR30137:SF6">
    <property type="entry name" value="LUCIFERASE-LIKE MONOOXYGENASE"/>
    <property type="match status" value="1"/>
</dbReference>
<evidence type="ECO:0000259" key="1">
    <source>
        <dbReference type="Pfam" id="PF00296"/>
    </source>
</evidence>
<sequence length="354" mass="40108">MDVGMMMVFASYGWDDCPDNRVWEEEIGLAQLAADSGFDCLWSAEHHFNDYSFVPDNINLMTYLTAICPDIDVGTAAVILPWHDPLRVAENVAVLDMLSKGRLRFGMGRGLARREFEAFRLSMDESRGRFDEAAPMIIEALKTGFIEGDGKFYKQPRTEIRPRPQNDFDGRVYAVASSEDSVDSAAKLGAHQVMFADRPWEMRVPMIDLGRELHRKYHGTEPPAVMLTEFCVCGTDMDELEEEARKYQGKFVESNFYHYEFLGEHFQTVKGYDSYQQKAAIARESGVEGAVAGFMKAASWGTPDKILRGLEERRKLVGDFELNVAFRFGGTPMEVSERGLKLFAKEVLPVLQSW</sequence>
<dbReference type="GO" id="GO:0005829">
    <property type="term" value="C:cytosol"/>
    <property type="evidence" value="ECO:0007669"/>
    <property type="project" value="TreeGrafter"/>
</dbReference>
<gene>
    <name evidence="2" type="ORF">METZ01_LOCUS138637</name>
</gene>
<protein>
    <recommendedName>
        <fullName evidence="1">Luciferase-like domain-containing protein</fullName>
    </recommendedName>
</protein>
<dbReference type="InterPro" id="IPR036661">
    <property type="entry name" value="Luciferase-like_sf"/>
</dbReference>
<accession>A0A381ZAI3</accession>
<dbReference type="EMBL" id="UINC01020425">
    <property type="protein sequence ID" value="SVA85783.1"/>
    <property type="molecule type" value="Genomic_DNA"/>
</dbReference>
<name>A0A381ZAI3_9ZZZZ</name>
<dbReference type="InterPro" id="IPR011251">
    <property type="entry name" value="Luciferase-like_dom"/>
</dbReference>
<dbReference type="SUPFAM" id="SSF51679">
    <property type="entry name" value="Bacterial luciferase-like"/>
    <property type="match status" value="1"/>
</dbReference>
<feature type="domain" description="Luciferase-like" evidence="1">
    <location>
        <begin position="5"/>
        <end position="317"/>
    </location>
</feature>